<evidence type="ECO:0000313" key="1">
    <source>
        <dbReference type="EMBL" id="EXM38634.1"/>
    </source>
</evidence>
<reference evidence="1 2" key="1">
    <citation type="submission" date="2013-06" db="EMBL/GenBank/DDBJ databases">
        <title>Rumen cellulosomics: divergent fiber-degrading strategies revealed by comparative genome-wide analysis of six Ruminococcal strains.</title>
        <authorList>
            <person name="Dassa B."/>
            <person name="Borovok I."/>
            <person name="Lamed R."/>
            <person name="Flint H."/>
            <person name="Yeoman C.J."/>
            <person name="White B."/>
            <person name="Bayer E.A."/>
        </authorList>
    </citation>
    <scope>NUCLEOTIDE SEQUENCE [LARGE SCALE GENOMIC DNA]</scope>
    <source>
        <strain evidence="1 2">SY3</strain>
    </source>
</reference>
<accession>A0A011UDC8</accession>
<sequence length="212" mass="24516">MGFFTVGYYICKYSKCPDYLGFGGNHFISVSDCLCDHEPAVTKTHGWEREGDMPEYLAKLGIDRDSYLTYSEEVNKLFNDNKLFMDGRFLYFSDAKYFYEKYFSNGRYAFVRVRADKSYKNLFAEDIPLPEYEDYDVAYEKLGCDVIGWDMGGFHSFLCNSLQELFADLCFTENGLADVSYAEAEKMADKIIEDGRGEPVEWLPVTIDMILL</sequence>
<dbReference type="PATRIC" id="fig|1341156.4.peg.2967"/>
<proteinExistence type="predicted"/>
<keyword evidence="2" id="KW-1185">Reference proteome</keyword>
<comment type="caution">
    <text evidence="1">The sequence shown here is derived from an EMBL/GenBank/DDBJ whole genome shotgun (WGS) entry which is preliminary data.</text>
</comment>
<name>A0A011UDC8_RUMAL</name>
<organism evidence="1 2">
    <name type="scientific">Ruminococcus albus SY3</name>
    <dbReference type="NCBI Taxonomy" id="1341156"/>
    <lineage>
        <taxon>Bacteria</taxon>
        <taxon>Bacillati</taxon>
        <taxon>Bacillota</taxon>
        <taxon>Clostridia</taxon>
        <taxon>Eubacteriales</taxon>
        <taxon>Oscillospiraceae</taxon>
        <taxon>Ruminococcus</taxon>
    </lineage>
</organism>
<dbReference type="Proteomes" id="UP000021369">
    <property type="component" value="Unassembled WGS sequence"/>
</dbReference>
<dbReference type="RefSeq" id="WP_024856532.1">
    <property type="nucleotide sequence ID" value="NZ_JEOB01000004.1"/>
</dbReference>
<evidence type="ECO:0000313" key="2">
    <source>
        <dbReference type="Proteomes" id="UP000021369"/>
    </source>
</evidence>
<gene>
    <name evidence="1" type="ORF">RASY3_16835</name>
</gene>
<dbReference type="AlphaFoldDB" id="A0A011UDC8"/>
<protein>
    <submittedName>
        <fullName evidence="1">Uncharacterized protein</fullName>
    </submittedName>
</protein>
<dbReference type="OrthoDB" id="2943406at2"/>
<dbReference type="EMBL" id="JEOB01000004">
    <property type="protein sequence ID" value="EXM38634.1"/>
    <property type="molecule type" value="Genomic_DNA"/>
</dbReference>